<sequence length="154" mass="17579">MESKSLSRDCNNPNPDPKMAFHFLRALLHIQQSAATTSFTGRRRRIKRAAYASMAYSSGARRAWSRALIHTLRRRRQRQQRARTAVALPRRIRVARPPRREVAAADQAQVLRKLVPGGTGMEYCMLLEETADYIRCLATQVQLMRNVVDSVTNS</sequence>
<evidence type="ECO:0000256" key="1">
    <source>
        <dbReference type="ARBA" id="ARBA00023015"/>
    </source>
</evidence>
<dbReference type="AlphaFoldDB" id="A0AAQ3QNY6"/>
<name>A0AAQ3QNY6_9LILI</name>
<accession>A0AAQ3QNY6</accession>
<dbReference type="InterPro" id="IPR059002">
    <property type="entry name" value="IBH1_N"/>
</dbReference>
<evidence type="ECO:0000313" key="4">
    <source>
        <dbReference type="EMBL" id="WOL16126.1"/>
    </source>
</evidence>
<evidence type="ECO:0000313" key="5">
    <source>
        <dbReference type="Proteomes" id="UP001327560"/>
    </source>
</evidence>
<proteinExistence type="predicted"/>
<dbReference type="Proteomes" id="UP001327560">
    <property type="component" value="Chromosome 8"/>
</dbReference>
<gene>
    <name evidence="4" type="ORF">Cni_G24908</name>
</gene>
<dbReference type="GO" id="GO:0006355">
    <property type="term" value="P:regulation of DNA-templated transcription"/>
    <property type="evidence" value="ECO:0007669"/>
    <property type="project" value="InterPro"/>
</dbReference>
<keyword evidence="5" id="KW-1185">Reference proteome</keyword>
<organism evidence="4 5">
    <name type="scientific">Canna indica</name>
    <name type="common">Indian-shot</name>
    <dbReference type="NCBI Taxonomy" id="4628"/>
    <lineage>
        <taxon>Eukaryota</taxon>
        <taxon>Viridiplantae</taxon>
        <taxon>Streptophyta</taxon>
        <taxon>Embryophyta</taxon>
        <taxon>Tracheophyta</taxon>
        <taxon>Spermatophyta</taxon>
        <taxon>Magnoliopsida</taxon>
        <taxon>Liliopsida</taxon>
        <taxon>Zingiberales</taxon>
        <taxon>Cannaceae</taxon>
        <taxon>Canna</taxon>
    </lineage>
</organism>
<dbReference type="InterPro" id="IPR044660">
    <property type="entry name" value="IBH1-like"/>
</dbReference>
<protein>
    <submittedName>
        <fullName evidence="4">Transcription factor IBH1-like</fullName>
    </submittedName>
</protein>
<dbReference type="EMBL" id="CP136897">
    <property type="protein sequence ID" value="WOL16126.1"/>
    <property type="molecule type" value="Genomic_DNA"/>
</dbReference>
<reference evidence="4 5" key="1">
    <citation type="submission" date="2023-10" db="EMBL/GenBank/DDBJ databases">
        <title>Chromosome-scale genome assembly provides insights into flower coloration mechanisms of Canna indica.</title>
        <authorList>
            <person name="Li C."/>
        </authorList>
    </citation>
    <scope>NUCLEOTIDE SEQUENCE [LARGE SCALE GENOMIC DNA]</scope>
    <source>
        <tissue evidence="4">Flower</tissue>
    </source>
</reference>
<keyword evidence="2" id="KW-0804">Transcription</keyword>
<feature type="domain" description="IBH1-like N-terminal" evidence="3">
    <location>
        <begin position="22"/>
        <end position="75"/>
    </location>
</feature>
<evidence type="ECO:0000256" key="2">
    <source>
        <dbReference type="ARBA" id="ARBA00023163"/>
    </source>
</evidence>
<dbReference type="PANTHER" id="PTHR33124:SF40">
    <property type="entry name" value="TRANSCRIPTION FACTOR IBH1"/>
    <property type="match status" value="1"/>
</dbReference>
<dbReference type="PANTHER" id="PTHR33124">
    <property type="entry name" value="TRANSCRIPTION FACTOR IBH1-LIKE 1"/>
    <property type="match status" value="1"/>
</dbReference>
<evidence type="ECO:0000259" key="3">
    <source>
        <dbReference type="Pfam" id="PF26576"/>
    </source>
</evidence>
<dbReference type="Pfam" id="PF26576">
    <property type="entry name" value="IBH1_N"/>
    <property type="match status" value="1"/>
</dbReference>
<keyword evidence="1" id="KW-0805">Transcription regulation</keyword>